<keyword evidence="2 7" id="KW-0812">Transmembrane</keyword>
<name>A0A834W406_9FABA</name>
<feature type="domain" description="PGG" evidence="8">
    <location>
        <begin position="10"/>
        <end position="74"/>
    </location>
</feature>
<evidence type="ECO:0000256" key="4">
    <source>
        <dbReference type="ARBA" id="ARBA00022989"/>
    </source>
</evidence>
<keyword evidence="4 7" id="KW-1133">Transmembrane helix</keyword>
<dbReference type="PANTHER" id="PTHR24186:SF36">
    <property type="entry name" value="SERINE_THREONINE-PROTEIN PHOSPHATASE 6 REGULATORY ANKYRIN REPEAT SUBUNIT A-LIKE"/>
    <property type="match status" value="1"/>
</dbReference>
<keyword evidence="3" id="KW-0677">Repeat</keyword>
<accession>A0A834W406</accession>
<sequence>MKEMIDDEWNEAFQAFVITNTISSVFSASAVVFHIYSLPDDNRDDCVRYLLVAMLLTMLAMVFMIIAFGTGTYAILGVSKALAVVTLLIVLPFFFIFFLVICWMVVKHGNDDEEGKEKEKEKEGVPISPQVDDHILKAQHISSSIQL</sequence>
<dbReference type="PANTHER" id="PTHR24186">
    <property type="entry name" value="PROTEIN PHOSPHATASE 1 REGULATORY SUBUNIT"/>
    <property type="match status" value="1"/>
</dbReference>
<evidence type="ECO:0000256" key="7">
    <source>
        <dbReference type="SAM" id="Phobius"/>
    </source>
</evidence>
<dbReference type="AlphaFoldDB" id="A0A834W406"/>
<evidence type="ECO:0000256" key="2">
    <source>
        <dbReference type="ARBA" id="ARBA00022692"/>
    </source>
</evidence>
<reference evidence="9" key="1">
    <citation type="submission" date="2020-09" db="EMBL/GenBank/DDBJ databases">
        <title>Genome-Enabled Discovery of Anthraquinone Biosynthesis in Senna tora.</title>
        <authorList>
            <person name="Kang S.-H."/>
            <person name="Pandey R.P."/>
            <person name="Lee C.-M."/>
            <person name="Sim J.-S."/>
            <person name="Jeong J.-T."/>
            <person name="Choi B.-S."/>
            <person name="Jung M."/>
            <person name="Ginzburg D."/>
            <person name="Zhao K."/>
            <person name="Won S.Y."/>
            <person name="Oh T.-J."/>
            <person name="Yu Y."/>
            <person name="Kim N.-H."/>
            <person name="Lee O.R."/>
            <person name="Lee T.-H."/>
            <person name="Bashyal P."/>
            <person name="Kim T.-S."/>
            <person name="Lee W.-H."/>
            <person name="Kawkins C."/>
            <person name="Kim C.-K."/>
            <person name="Kim J.S."/>
            <person name="Ahn B.O."/>
            <person name="Rhee S.Y."/>
            <person name="Sohng J.K."/>
        </authorList>
    </citation>
    <scope>NUCLEOTIDE SEQUENCE</scope>
    <source>
        <tissue evidence="9">Leaf</tissue>
    </source>
</reference>
<dbReference type="Proteomes" id="UP000634136">
    <property type="component" value="Unassembled WGS sequence"/>
</dbReference>
<feature type="transmembrane region" description="Helical" evidence="7">
    <location>
        <begin position="82"/>
        <end position="106"/>
    </location>
</feature>
<protein>
    <submittedName>
        <fullName evidence="9">Ankyrin repeat-containing protein</fullName>
    </submittedName>
</protein>
<evidence type="ECO:0000313" key="9">
    <source>
        <dbReference type="EMBL" id="KAF7808730.1"/>
    </source>
</evidence>
<evidence type="ECO:0000256" key="6">
    <source>
        <dbReference type="ARBA" id="ARBA00023136"/>
    </source>
</evidence>
<organism evidence="9 10">
    <name type="scientific">Senna tora</name>
    <dbReference type="NCBI Taxonomy" id="362788"/>
    <lineage>
        <taxon>Eukaryota</taxon>
        <taxon>Viridiplantae</taxon>
        <taxon>Streptophyta</taxon>
        <taxon>Embryophyta</taxon>
        <taxon>Tracheophyta</taxon>
        <taxon>Spermatophyta</taxon>
        <taxon>Magnoliopsida</taxon>
        <taxon>eudicotyledons</taxon>
        <taxon>Gunneridae</taxon>
        <taxon>Pentapetalae</taxon>
        <taxon>rosids</taxon>
        <taxon>fabids</taxon>
        <taxon>Fabales</taxon>
        <taxon>Fabaceae</taxon>
        <taxon>Caesalpinioideae</taxon>
        <taxon>Cassia clade</taxon>
        <taxon>Senna</taxon>
    </lineage>
</organism>
<dbReference type="InterPro" id="IPR026961">
    <property type="entry name" value="PGG_dom"/>
</dbReference>
<evidence type="ECO:0000313" key="10">
    <source>
        <dbReference type="Proteomes" id="UP000634136"/>
    </source>
</evidence>
<feature type="transmembrane region" description="Helical" evidence="7">
    <location>
        <begin position="12"/>
        <end position="37"/>
    </location>
</feature>
<dbReference type="GO" id="GO:0005886">
    <property type="term" value="C:plasma membrane"/>
    <property type="evidence" value="ECO:0007669"/>
    <property type="project" value="TreeGrafter"/>
</dbReference>
<comment type="caution">
    <text evidence="9">The sequence shown here is derived from an EMBL/GenBank/DDBJ whole genome shotgun (WGS) entry which is preliminary data.</text>
</comment>
<evidence type="ECO:0000256" key="5">
    <source>
        <dbReference type="ARBA" id="ARBA00023043"/>
    </source>
</evidence>
<comment type="subcellular location">
    <subcellularLocation>
        <location evidence="1">Membrane</location>
        <topology evidence="1">Multi-pass membrane protein</topology>
    </subcellularLocation>
</comment>
<keyword evidence="6 7" id="KW-0472">Membrane</keyword>
<dbReference type="EMBL" id="JAAIUW010000011">
    <property type="protein sequence ID" value="KAF7808730.1"/>
    <property type="molecule type" value="Genomic_DNA"/>
</dbReference>
<keyword evidence="5" id="KW-0040">ANK repeat</keyword>
<evidence type="ECO:0000256" key="1">
    <source>
        <dbReference type="ARBA" id="ARBA00004141"/>
    </source>
</evidence>
<proteinExistence type="predicted"/>
<evidence type="ECO:0000256" key="3">
    <source>
        <dbReference type="ARBA" id="ARBA00022737"/>
    </source>
</evidence>
<dbReference type="Pfam" id="PF13962">
    <property type="entry name" value="PGG"/>
    <property type="match status" value="1"/>
</dbReference>
<gene>
    <name evidence="9" type="ORF">G2W53_035473</name>
</gene>
<keyword evidence="10" id="KW-1185">Reference proteome</keyword>
<evidence type="ECO:0000259" key="8">
    <source>
        <dbReference type="Pfam" id="PF13962"/>
    </source>
</evidence>
<feature type="transmembrane region" description="Helical" evidence="7">
    <location>
        <begin position="49"/>
        <end position="76"/>
    </location>
</feature>